<sequence>MVPTGWAGLGGAVVHGPGKLEKAVPSPRALDFLSVKWEAAMMNGKVPFFFSSESLGYFATGRPADNVMTTQEDTTGLHQKTSLWTMSRPGAKKVMNSYFIAGCGPAVCYYAVSWLRQGFSINLTSFGRIPWPHAGVGTCPSPQSWISPFLQSHREHHYAKTSSHSQPSPQSLALCLAYSRCSINICQMTECISLASGCHQALREPGRSEESFWIPATPYISNIFSES</sequence>
<organism evidence="1">
    <name type="scientific">Homo sapiens</name>
    <name type="common">Human</name>
    <dbReference type="NCBI Taxonomy" id="9606"/>
    <lineage>
        <taxon>Eukaryota</taxon>
        <taxon>Metazoa</taxon>
        <taxon>Chordata</taxon>
        <taxon>Craniata</taxon>
        <taxon>Vertebrata</taxon>
        <taxon>Euteleostomi</taxon>
        <taxon>Mammalia</taxon>
        <taxon>Eutheria</taxon>
        <taxon>Euarchontoglires</taxon>
        <taxon>Primates</taxon>
        <taxon>Haplorrhini</taxon>
        <taxon>Catarrhini</taxon>
        <taxon>Hominidae</taxon>
        <taxon>Homo</taxon>
    </lineage>
</organism>
<dbReference type="EMBL" id="AK294232">
    <property type="protein sequence ID" value="BAH11707.1"/>
    <property type="molecule type" value="mRNA"/>
</dbReference>
<dbReference type="AlphaFoldDB" id="B7Z221"/>
<dbReference type="DisGeNET" id="25775"/>
<reference evidence="1" key="1">
    <citation type="submission" date="2007-10" db="EMBL/GenBank/DDBJ databases">
        <title>NEDO human cDNA sequencing project focused on splicing variants.</title>
        <authorList>
            <person name="Wakamatsu A."/>
            <person name="Yamamoto J."/>
            <person name="Kimura K."/>
            <person name="Ishii S."/>
            <person name="Watanabe K."/>
            <person name="Sugiyama A."/>
            <person name="Murakawa K."/>
            <person name="Kaida T."/>
            <person name="Tsuchiya K."/>
            <person name="Fukuzumi Y."/>
            <person name="Kumagai A."/>
            <person name="Oishi Y."/>
            <person name="Yamamoto S."/>
            <person name="Ono Y."/>
            <person name="Komori Y."/>
            <person name="Yamazaki M."/>
            <person name="Kisu Y."/>
            <person name="Nishikawa T."/>
            <person name="Sugano S."/>
            <person name="Nomura N."/>
            <person name="Isogai T."/>
        </authorList>
    </citation>
    <scope>NUCLEOTIDE SEQUENCE</scope>
    <source>
        <tissue evidence="1">Amygdala</tissue>
    </source>
</reference>
<proteinExistence type="evidence at transcript level"/>
<dbReference type="DNASU" id="25775"/>
<dbReference type="PhylomeDB" id="B7Z221"/>
<dbReference type="ProteomicsDB" id="6397"/>
<dbReference type="BioGRID-ORCS" id="25775">
    <property type="hits" value="11 hits in 1117 CRISPR screens"/>
</dbReference>
<evidence type="ECO:0000313" key="1">
    <source>
        <dbReference type="EMBL" id="BAH11707.1"/>
    </source>
</evidence>
<name>B7Z221_HUMAN</name>
<accession>B7Z221</accession>
<protein>
    <submittedName>
        <fullName evidence="1">cDNA FLJ55838</fullName>
    </submittedName>
</protein>